<gene>
    <name evidence="3" type="ORF">ATC1_131483</name>
</gene>
<dbReference type="SUPFAM" id="SSF55920">
    <property type="entry name" value="Creatinase/aminopeptidase"/>
    <property type="match status" value="1"/>
</dbReference>
<keyword evidence="3" id="KW-0031">Aminopeptidase</keyword>
<protein>
    <submittedName>
        <fullName evidence="3">Xaa-Pro aminopeptidase</fullName>
    </submittedName>
</protein>
<dbReference type="Pfam" id="PF01321">
    <property type="entry name" value="Creatinase_N"/>
    <property type="match status" value="1"/>
</dbReference>
<dbReference type="Proteomes" id="UP000053370">
    <property type="component" value="Unassembled WGS sequence"/>
</dbReference>
<evidence type="ECO:0000259" key="1">
    <source>
        <dbReference type="Pfam" id="PF00557"/>
    </source>
</evidence>
<evidence type="ECO:0000259" key="2">
    <source>
        <dbReference type="Pfam" id="PF01321"/>
    </source>
</evidence>
<dbReference type="PANTHER" id="PTHR46112">
    <property type="entry name" value="AMINOPEPTIDASE"/>
    <property type="match status" value="1"/>
</dbReference>
<dbReference type="STRING" id="1678840.ATC1_131483"/>
<dbReference type="AlphaFoldDB" id="A0A0S7BM32"/>
<dbReference type="InterPro" id="IPR000587">
    <property type="entry name" value="Creatinase_N"/>
</dbReference>
<organism evidence="3">
    <name type="scientific">Flexilinea flocculi</name>
    <dbReference type="NCBI Taxonomy" id="1678840"/>
    <lineage>
        <taxon>Bacteria</taxon>
        <taxon>Bacillati</taxon>
        <taxon>Chloroflexota</taxon>
        <taxon>Anaerolineae</taxon>
        <taxon>Anaerolineales</taxon>
        <taxon>Anaerolineaceae</taxon>
        <taxon>Flexilinea</taxon>
    </lineage>
</organism>
<dbReference type="RefSeq" id="WP_062282833.1">
    <property type="nucleotide sequence ID" value="NZ_DF968181.1"/>
</dbReference>
<dbReference type="Gene3D" id="3.40.350.10">
    <property type="entry name" value="Creatinase/prolidase N-terminal domain"/>
    <property type="match status" value="1"/>
</dbReference>
<sequence length="395" mass="44392">MIRRFALEQDVARRVKKIQSLMKEKGIGALVIPAHGAPGMMGMAKYITNLNLWAGAAWVVLGADAEEPAILQWSPYGADWNRQDATTKWVENPDPDAYGRVIEIAKEFCVKDKKVGVDHVAGNWSVGDWDRIHKEMPDCEFIDLTKELDKIRAVKTFFEIEENYNTGRIMSEAFDTFNMVAKPGVRVWEAAAVAEEVLKEQGCFWGRSKYSFDLRPETIPTPLDKVFTEDDIFVFELVYTGPLGYWSEMTALYSFKPLPEPIAHQLAVHEVVIQECAAVAKTGNHIGIIAETSNRVWRENGFKIIGDANYSPNVKQLIPNGKHTPDAHSIGLDESDGPSAWFTPAEILESNMVLSFHPSTMLEGHKAFLISDNYLVTPDGSIRLSPKDWSYRLLD</sequence>
<keyword evidence="3" id="KW-0645">Protease</keyword>
<proteinExistence type="predicted"/>
<dbReference type="InterPro" id="IPR036005">
    <property type="entry name" value="Creatinase/aminopeptidase-like"/>
</dbReference>
<keyword evidence="3" id="KW-0378">Hydrolase</keyword>
<dbReference type="Pfam" id="PF00557">
    <property type="entry name" value="Peptidase_M24"/>
    <property type="match status" value="1"/>
</dbReference>
<dbReference type="SUPFAM" id="SSF53092">
    <property type="entry name" value="Creatinase/prolidase N-terminal domain"/>
    <property type="match status" value="1"/>
</dbReference>
<dbReference type="CDD" id="cd01066">
    <property type="entry name" value="APP_MetAP"/>
    <property type="match status" value="1"/>
</dbReference>
<dbReference type="InterPro" id="IPR050659">
    <property type="entry name" value="Peptidase_M24B"/>
</dbReference>
<dbReference type="PANTHER" id="PTHR46112:SF2">
    <property type="entry name" value="XAA-PRO AMINOPEPTIDASE P-RELATED"/>
    <property type="match status" value="1"/>
</dbReference>
<dbReference type="GO" id="GO:0004177">
    <property type="term" value="F:aminopeptidase activity"/>
    <property type="evidence" value="ECO:0007669"/>
    <property type="project" value="UniProtKB-KW"/>
</dbReference>
<keyword evidence="4" id="KW-1185">Reference proteome</keyword>
<name>A0A0S7BM32_9CHLR</name>
<dbReference type="InterPro" id="IPR000994">
    <property type="entry name" value="Pept_M24"/>
</dbReference>
<accession>A0A0S7BM32</accession>
<evidence type="ECO:0000313" key="3">
    <source>
        <dbReference type="EMBL" id="GAP41493.1"/>
    </source>
</evidence>
<reference evidence="3" key="1">
    <citation type="journal article" date="2015" name="Genome Announc.">
        <title>Draft Genome Sequence of Anaerolineae Strain TC1, a Novel Isolate from a Methanogenic Wastewater Treatment System.</title>
        <authorList>
            <person name="Matsuura N."/>
            <person name="Tourlousse D.M."/>
            <person name="Sun L."/>
            <person name="Toyonaga M."/>
            <person name="Kuroda K."/>
            <person name="Ohashi A."/>
            <person name="Cruz R."/>
            <person name="Yamaguchi T."/>
            <person name="Sekiguchi Y."/>
        </authorList>
    </citation>
    <scope>NUCLEOTIDE SEQUENCE [LARGE SCALE GENOMIC DNA]</scope>
    <source>
        <strain evidence="3">TC1</strain>
    </source>
</reference>
<feature type="domain" description="Creatinase N-terminal" evidence="2">
    <location>
        <begin position="14"/>
        <end position="154"/>
    </location>
</feature>
<dbReference type="Gene3D" id="3.90.230.10">
    <property type="entry name" value="Creatinase/methionine aminopeptidase superfamily"/>
    <property type="match status" value="1"/>
</dbReference>
<feature type="domain" description="Peptidase M24" evidence="1">
    <location>
        <begin position="166"/>
        <end position="377"/>
    </location>
</feature>
<dbReference type="EMBL" id="DF968181">
    <property type="protein sequence ID" value="GAP41493.1"/>
    <property type="molecule type" value="Genomic_DNA"/>
</dbReference>
<dbReference type="InterPro" id="IPR029149">
    <property type="entry name" value="Creatin/AminoP/Spt16_N"/>
</dbReference>
<dbReference type="OrthoDB" id="9806388at2"/>
<evidence type="ECO:0000313" key="4">
    <source>
        <dbReference type="Proteomes" id="UP000053370"/>
    </source>
</evidence>